<evidence type="ECO:0000313" key="3">
    <source>
        <dbReference type="EMBL" id="KRZ37676.1"/>
    </source>
</evidence>
<evidence type="ECO:0000256" key="2">
    <source>
        <dbReference type="SAM" id="SignalP"/>
    </source>
</evidence>
<evidence type="ECO:0000256" key="1">
    <source>
        <dbReference type="SAM" id="Phobius"/>
    </source>
</evidence>
<feature type="transmembrane region" description="Helical" evidence="1">
    <location>
        <begin position="77"/>
        <end position="99"/>
    </location>
</feature>
<keyword evidence="1" id="KW-1133">Transmembrane helix</keyword>
<comment type="caution">
    <text evidence="3">The sequence shown here is derived from an EMBL/GenBank/DDBJ whole genome shotgun (WGS) entry which is preliminary data.</text>
</comment>
<evidence type="ECO:0000313" key="4">
    <source>
        <dbReference type="Proteomes" id="UP000054826"/>
    </source>
</evidence>
<feature type="chain" id="PRO_5006880608" evidence="2">
    <location>
        <begin position="20"/>
        <end position="236"/>
    </location>
</feature>
<organism evidence="3 4">
    <name type="scientific">Trichinella pseudospiralis</name>
    <name type="common">Parasitic roundworm</name>
    <dbReference type="NCBI Taxonomy" id="6337"/>
    <lineage>
        <taxon>Eukaryota</taxon>
        <taxon>Metazoa</taxon>
        <taxon>Ecdysozoa</taxon>
        <taxon>Nematoda</taxon>
        <taxon>Enoplea</taxon>
        <taxon>Dorylaimia</taxon>
        <taxon>Trichinellida</taxon>
        <taxon>Trichinellidae</taxon>
        <taxon>Trichinella</taxon>
    </lineage>
</organism>
<sequence length="236" mass="26868">MSTSVLSYLVCLASIFSDAQDVKFEKYFLAEKQINGEEILSVSPYTLIKYCGSMNEFYETCALLHYGFWYIPRNIVFMWYNGAMPMNCNGSLFFNYAVMMYLRRSNVVWIFCLCCFFCLCSDFLNVQACGSFSTAKRSNYQITALFDSPLPSKQKDQIENLVSALKSKPIQTTYPGRTIHIQDSGFPTRKSAECKIRVNGPPLGTSELMNVEEVIRSQVNILVRPNSVRSIQITPV</sequence>
<dbReference type="Proteomes" id="UP000054826">
    <property type="component" value="Unassembled WGS sequence"/>
</dbReference>
<name>A0A0V1JRU4_TRIPS</name>
<dbReference type="AlphaFoldDB" id="A0A0V1JRU4"/>
<reference evidence="3 4" key="1">
    <citation type="submission" date="2015-01" db="EMBL/GenBank/DDBJ databases">
        <title>Evolution of Trichinella species and genotypes.</title>
        <authorList>
            <person name="Korhonen P.K."/>
            <person name="Edoardo P."/>
            <person name="Giuseppe L.R."/>
            <person name="Gasser R.B."/>
        </authorList>
    </citation>
    <scope>NUCLEOTIDE SEQUENCE [LARGE SCALE GENOMIC DNA]</scope>
    <source>
        <strain evidence="3">ISS176</strain>
    </source>
</reference>
<gene>
    <name evidence="3" type="ORF">T4C_13753</name>
</gene>
<keyword evidence="1" id="KW-0472">Membrane</keyword>
<protein>
    <submittedName>
        <fullName evidence="3">Uncharacterized protein</fullName>
    </submittedName>
</protein>
<dbReference type="EMBL" id="JYDV01000055">
    <property type="protein sequence ID" value="KRZ37676.1"/>
    <property type="molecule type" value="Genomic_DNA"/>
</dbReference>
<feature type="signal peptide" evidence="2">
    <location>
        <begin position="1"/>
        <end position="19"/>
    </location>
</feature>
<proteinExistence type="predicted"/>
<feature type="transmembrane region" description="Helical" evidence="1">
    <location>
        <begin position="106"/>
        <end position="124"/>
    </location>
</feature>
<keyword evidence="2" id="KW-0732">Signal</keyword>
<accession>A0A0V1JRU4</accession>
<keyword evidence="1" id="KW-0812">Transmembrane</keyword>